<dbReference type="GO" id="GO:0008703">
    <property type="term" value="F:5-amino-6-(5-phosphoribosylamino)uracil reductase activity"/>
    <property type="evidence" value="ECO:0007669"/>
    <property type="project" value="InterPro"/>
</dbReference>
<dbReference type="InterPro" id="IPR002734">
    <property type="entry name" value="RibDG_C"/>
</dbReference>
<proteinExistence type="predicted"/>
<dbReference type="PANTHER" id="PTHR38011">
    <property type="entry name" value="DIHYDROFOLATE REDUCTASE FAMILY PROTEIN (AFU_ORTHOLOGUE AFUA_8G06820)"/>
    <property type="match status" value="1"/>
</dbReference>
<dbReference type="Pfam" id="PF01872">
    <property type="entry name" value="RibD_C"/>
    <property type="match status" value="1"/>
</dbReference>
<evidence type="ECO:0000313" key="2">
    <source>
        <dbReference type="EMBL" id="PMR76428.1"/>
    </source>
</evidence>
<accession>A0A2N7U7N0</accession>
<keyword evidence="3" id="KW-1185">Reference proteome</keyword>
<dbReference type="Proteomes" id="UP000235803">
    <property type="component" value="Unassembled WGS sequence"/>
</dbReference>
<comment type="caution">
    <text evidence="2">The sequence shown here is derived from an EMBL/GenBank/DDBJ whole genome shotgun (WGS) entry which is preliminary data.</text>
</comment>
<organism evidence="2 3">
    <name type="scientific">Billgrantia endophytica</name>
    <dbReference type="NCBI Taxonomy" id="2033802"/>
    <lineage>
        <taxon>Bacteria</taxon>
        <taxon>Pseudomonadati</taxon>
        <taxon>Pseudomonadota</taxon>
        <taxon>Gammaproteobacteria</taxon>
        <taxon>Oceanospirillales</taxon>
        <taxon>Halomonadaceae</taxon>
        <taxon>Billgrantia</taxon>
    </lineage>
</organism>
<reference evidence="2 3" key="1">
    <citation type="submission" date="2018-01" db="EMBL/GenBank/DDBJ databases">
        <title>Halomonas endophytica sp. nov., isolated from storage liquid in the stems of Populus euphratica.</title>
        <authorList>
            <person name="Chen C."/>
        </authorList>
    </citation>
    <scope>NUCLEOTIDE SEQUENCE [LARGE SCALE GENOMIC DNA]</scope>
    <source>
        <strain evidence="2 3">MC28</strain>
    </source>
</reference>
<dbReference type="GO" id="GO:0009231">
    <property type="term" value="P:riboflavin biosynthetic process"/>
    <property type="evidence" value="ECO:0007669"/>
    <property type="project" value="InterPro"/>
</dbReference>
<feature type="domain" description="Bacterial bifunctional deaminase-reductase C-terminal" evidence="1">
    <location>
        <begin position="7"/>
        <end position="172"/>
    </location>
</feature>
<dbReference type="EMBL" id="PNRF01000012">
    <property type="protein sequence ID" value="PMR76428.1"/>
    <property type="molecule type" value="Genomic_DNA"/>
</dbReference>
<dbReference type="SUPFAM" id="SSF53597">
    <property type="entry name" value="Dihydrofolate reductase-like"/>
    <property type="match status" value="1"/>
</dbReference>
<dbReference type="AlphaFoldDB" id="A0A2N7U7N0"/>
<gene>
    <name evidence="2" type="ORF">C1H69_05100</name>
</gene>
<dbReference type="InterPro" id="IPR050765">
    <property type="entry name" value="Riboflavin_Biosynth_HTPR"/>
</dbReference>
<evidence type="ECO:0000259" key="1">
    <source>
        <dbReference type="Pfam" id="PF01872"/>
    </source>
</evidence>
<dbReference type="PANTHER" id="PTHR38011:SF11">
    <property type="entry name" value="2,5-DIAMINO-6-RIBOSYLAMINO-4(3H)-PYRIMIDINONE 5'-PHOSPHATE REDUCTASE"/>
    <property type="match status" value="1"/>
</dbReference>
<dbReference type="OrthoDB" id="9782335at2"/>
<name>A0A2N7U7N0_9GAMM</name>
<protein>
    <submittedName>
        <fullName evidence="2">Deaminase</fullName>
    </submittedName>
</protein>
<sequence length="198" mass="21713">MKTQYYAASSLDGFIATTQHSLDWLLQFGDIEATSYPAFIREVGAIAMGAHTYEWLLHHCVKPDSETPQPWPYEQPTWVFTSRSLPVIPGTDVRFVNGGVRLVHRQMAAAAGNRNIWIVGGGELAGQFHDHGLLDELIIQVTSVTLGSGLPVLPREITTPPLQLTSATAYGDAFAELRYEVPKVTIARQTKTPPSGRA</sequence>
<dbReference type="Gene3D" id="3.40.430.10">
    <property type="entry name" value="Dihydrofolate Reductase, subunit A"/>
    <property type="match status" value="1"/>
</dbReference>
<dbReference type="RefSeq" id="WP_102652332.1">
    <property type="nucleotide sequence ID" value="NZ_PNRF01000012.1"/>
</dbReference>
<evidence type="ECO:0000313" key="3">
    <source>
        <dbReference type="Proteomes" id="UP000235803"/>
    </source>
</evidence>
<dbReference type="InterPro" id="IPR024072">
    <property type="entry name" value="DHFR-like_dom_sf"/>
</dbReference>